<dbReference type="PANTHER" id="PTHR40099:SF1">
    <property type="entry name" value="ACETOLACTATE SYNTHASE, SMALL SUBUNIT"/>
    <property type="match status" value="1"/>
</dbReference>
<gene>
    <name evidence="2" type="ORF">SAMN02746089_00248</name>
</gene>
<dbReference type="SUPFAM" id="SSF55021">
    <property type="entry name" value="ACT-like"/>
    <property type="match status" value="2"/>
</dbReference>
<dbReference type="Gene3D" id="3.30.2130.10">
    <property type="entry name" value="VC0802-like"/>
    <property type="match status" value="1"/>
</dbReference>
<dbReference type="InterPro" id="IPR045739">
    <property type="entry name" value="ACT_dom_pair"/>
</dbReference>
<dbReference type="InterPro" id="IPR002912">
    <property type="entry name" value="ACT_dom"/>
</dbReference>
<feature type="domain" description="ACT" evidence="1">
    <location>
        <begin position="71"/>
        <end position="143"/>
    </location>
</feature>
<organism evidence="2 3">
    <name type="scientific">Caldanaerobius fijiensis DSM 17918</name>
    <dbReference type="NCBI Taxonomy" id="1121256"/>
    <lineage>
        <taxon>Bacteria</taxon>
        <taxon>Bacillati</taxon>
        <taxon>Bacillota</taxon>
        <taxon>Clostridia</taxon>
        <taxon>Thermoanaerobacterales</taxon>
        <taxon>Thermoanaerobacteraceae</taxon>
        <taxon>Caldanaerobius</taxon>
    </lineage>
</organism>
<evidence type="ECO:0000313" key="3">
    <source>
        <dbReference type="Proteomes" id="UP000184088"/>
    </source>
</evidence>
<dbReference type="EMBL" id="FQVH01000001">
    <property type="protein sequence ID" value="SHE40923.1"/>
    <property type="molecule type" value="Genomic_DNA"/>
</dbReference>
<dbReference type="OrthoDB" id="9790662at2"/>
<dbReference type="CDD" id="cd04908">
    <property type="entry name" value="ACT_Bt0572_1"/>
    <property type="match status" value="1"/>
</dbReference>
<dbReference type="PANTHER" id="PTHR40099">
    <property type="entry name" value="ACETOLACTATE SYNTHASE, SMALL SUBUNIT"/>
    <property type="match status" value="1"/>
</dbReference>
<dbReference type="PROSITE" id="PS51671">
    <property type="entry name" value="ACT"/>
    <property type="match status" value="1"/>
</dbReference>
<name>A0A1M4T8U4_9THEO</name>
<sequence length="143" mass="16030">MLVKQVSVFLENKPGRLADITRLLGDNGIDISALSLADTTNFGILRIIVNDPDRAVRIIKENGFTVKTTEVLAVEVEDRPGGLAKVLKILEEQNVSIEYAYSFVKRNEDKAYVLLKVEQPQKVVELLKDTDLRVLTDEEVYGL</sequence>
<protein>
    <submittedName>
        <fullName evidence="2">ACT domain protein</fullName>
    </submittedName>
</protein>
<dbReference type="CDD" id="cd04882">
    <property type="entry name" value="ACT_Bt0572_2"/>
    <property type="match status" value="1"/>
</dbReference>
<proteinExistence type="predicted"/>
<dbReference type="STRING" id="1121256.SAMN02746089_00248"/>
<accession>A0A1M4T8U4</accession>
<reference evidence="2 3" key="1">
    <citation type="submission" date="2016-11" db="EMBL/GenBank/DDBJ databases">
        <authorList>
            <person name="Jaros S."/>
            <person name="Januszkiewicz K."/>
            <person name="Wedrychowicz H."/>
        </authorList>
    </citation>
    <scope>NUCLEOTIDE SEQUENCE [LARGE SCALE GENOMIC DNA]</scope>
    <source>
        <strain evidence="2 3">DSM 17918</strain>
    </source>
</reference>
<dbReference type="InterPro" id="IPR045865">
    <property type="entry name" value="ACT-like_dom_sf"/>
</dbReference>
<dbReference type="Pfam" id="PF19571">
    <property type="entry name" value="ACT_8"/>
    <property type="match status" value="1"/>
</dbReference>
<dbReference type="RefSeq" id="WP_073341254.1">
    <property type="nucleotide sequence ID" value="NZ_FQVH01000001.1"/>
</dbReference>
<dbReference type="Proteomes" id="UP000184088">
    <property type="component" value="Unassembled WGS sequence"/>
</dbReference>
<evidence type="ECO:0000313" key="2">
    <source>
        <dbReference type="EMBL" id="SHE40923.1"/>
    </source>
</evidence>
<dbReference type="AlphaFoldDB" id="A0A1M4T8U4"/>
<keyword evidence="3" id="KW-1185">Reference proteome</keyword>
<evidence type="ECO:0000259" key="1">
    <source>
        <dbReference type="PROSITE" id="PS51671"/>
    </source>
</evidence>